<dbReference type="PaxDb" id="2903-EOD14967"/>
<dbReference type="eggNOG" id="ENOG502SVE4">
    <property type="taxonomic scope" value="Eukaryota"/>
</dbReference>
<reference evidence="3" key="1">
    <citation type="journal article" date="2013" name="Nature">
        <title>Pan genome of the phytoplankton Emiliania underpins its global distribution.</title>
        <authorList>
            <person name="Read B.A."/>
            <person name="Kegel J."/>
            <person name="Klute M.J."/>
            <person name="Kuo A."/>
            <person name="Lefebvre S.C."/>
            <person name="Maumus F."/>
            <person name="Mayer C."/>
            <person name="Miller J."/>
            <person name="Monier A."/>
            <person name="Salamov A."/>
            <person name="Young J."/>
            <person name="Aguilar M."/>
            <person name="Claverie J.M."/>
            <person name="Frickenhaus S."/>
            <person name="Gonzalez K."/>
            <person name="Herman E.K."/>
            <person name="Lin Y.C."/>
            <person name="Napier J."/>
            <person name="Ogata H."/>
            <person name="Sarno A.F."/>
            <person name="Shmutz J."/>
            <person name="Schroeder D."/>
            <person name="de Vargas C."/>
            <person name="Verret F."/>
            <person name="von Dassow P."/>
            <person name="Valentin K."/>
            <person name="Van de Peer Y."/>
            <person name="Wheeler G."/>
            <person name="Dacks J.B."/>
            <person name="Delwiche C.F."/>
            <person name="Dyhrman S.T."/>
            <person name="Glockner G."/>
            <person name="John U."/>
            <person name="Richards T."/>
            <person name="Worden A.Z."/>
            <person name="Zhang X."/>
            <person name="Grigoriev I.V."/>
            <person name="Allen A.E."/>
            <person name="Bidle K."/>
            <person name="Borodovsky M."/>
            <person name="Bowler C."/>
            <person name="Brownlee C."/>
            <person name="Cock J.M."/>
            <person name="Elias M."/>
            <person name="Gladyshev V.N."/>
            <person name="Groth M."/>
            <person name="Guda C."/>
            <person name="Hadaegh A."/>
            <person name="Iglesias-Rodriguez M.D."/>
            <person name="Jenkins J."/>
            <person name="Jones B.M."/>
            <person name="Lawson T."/>
            <person name="Leese F."/>
            <person name="Lindquist E."/>
            <person name="Lobanov A."/>
            <person name="Lomsadze A."/>
            <person name="Malik S.B."/>
            <person name="Marsh M.E."/>
            <person name="Mackinder L."/>
            <person name="Mock T."/>
            <person name="Mueller-Roeber B."/>
            <person name="Pagarete A."/>
            <person name="Parker M."/>
            <person name="Probert I."/>
            <person name="Quesneville H."/>
            <person name="Raines C."/>
            <person name="Rensing S.A."/>
            <person name="Riano-Pachon D.M."/>
            <person name="Richier S."/>
            <person name="Rokitta S."/>
            <person name="Shiraiwa Y."/>
            <person name="Soanes D.M."/>
            <person name="van der Giezen M."/>
            <person name="Wahlund T.M."/>
            <person name="Williams B."/>
            <person name="Wilson W."/>
            <person name="Wolfe G."/>
            <person name="Wurch L.L."/>
        </authorList>
    </citation>
    <scope>NUCLEOTIDE SEQUENCE</scope>
</reference>
<organism evidence="2 3">
    <name type="scientific">Emiliania huxleyi (strain CCMP1516)</name>
    <dbReference type="NCBI Taxonomy" id="280463"/>
    <lineage>
        <taxon>Eukaryota</taxon>
        <taxon>Haptista</taxon>
        <taxon>Haptophyta</taxon>
        <taxon>Prymnesiophyceae</taxon>
        <taxon>Isochrysidales</taxon>
        <taxon>Noelaerhabdaceae</taxon>
        <taxon>Emiliania</taxon>
    </lineage>
</organism>
<feature type="region of interest" description="Disordered" evidence="1">
    <location>
        <begin position="178"/>
        <end position="197"/>
    </location>
</feature>
<evidence type="ECO:0008006" key="4">
    <source>
        <dbReference type="Google" id="ProtNLM"/>
    </source>
</evidence>
<evidence type="ECO:0000256" key="1">
    <source>
        <dbReference type="SAM" id="MobiDB-lite"/>
    </source>
</evidence>
<evidence type="ECO:0000313" key="3">
    <source>
        <dbReference type="Proteomes" id="UP000013827"/>
    </source>
</evidence>
<sequence>MLAAVYYLFPAYALHLQPVAGTSLPAVRISSAATRASAPQMQQETGPFAGLQNAFAVFQASKQEGMDFKQSVADAIAGDYDRDSVTADVKEAASSAPLALKLIGETGASPKVVRLDDPWDKGNVMRAALGRLTGKSSVPSIWVGGEYIGGCDDGPSDEAPGLVPMAFRGTLREKLEAAGALDSGSMREAPAAPGAAH</sequence>
<dbReference type="RefSeq" id="XP_005767396.1">
    <property type="nucleotide sequence ID" value="XM_005767339.1"/>
</dbReference>
<evidence type="ECO:0000313" key="2">
    <source>
        <dbReference type="EnsemblProtists" id="EOD14967"/>
    </source>
</evidence>
<dbReference type="Proteomes" id="UP000013827">
    <property type="component" value="Unassembled WGS sequence"/>
</dbReference>
<dbReference type="SUPFAM" id="SSF52833">
    <property type="entry name" value="Thioredoxin-like"/>
    <property type="match status" value="1"/>
</dbReference>
<accession>A0A0D3IUN2</accession>
<dbReference type="PROSITE" id="PS51354">
    <property type="entry name" value="GLUTAREDOXIN_2"/>
    <property type="match status" value="1"/>
</dbReference>
<protein>
    <recommendedName>
        <fullName evidence="4">Glutaredoxin domain-containing protein</fullName>
    </recommendedName>
</protein>
<keyword evidence="3" id="KW-1185">Reference proteome</keyword>
<dbReference type="AlphaFoldDB" id="A0A0D3IUN2"/>
<dbReference type="Gene3D" id="3.40.30.10">
    <property type="entry name" value="Glutaredoxin"/>
    <property type="match status" value="1"/>
</dbReference>
<dbReference type="InterPro" id="IPR036249">
    <property type="entry name" value="Thioredoxin-like_sf"/>
</dbReference>
<dbReference type="HOGENOM" id="CLU_1386451_0_0_1"/>
<dbReference type="GeneID" id="17260812"/>
<proteinExistence type="predicted"/>
<name>A0A0D3IUN2_EMIH1</name>
<dbReference type="EnsemblProtists" id="EOD14967">
    <property type="protein sequence ID" value="EOD14967"/>
    <property type="gene ID" value="EMIHUDRAFT_197665"/>
</dbReference>
<dbReference type="KEGG" id="ehx:EMIHUDRAFT_197665"/>
<dbReference type="STRING" id="2903.R1BYX7"/>
<reference evidence="2" key="2">
    <citation type="submission" date="2024-10" db="UniProtKB">
        <authorList>
            <consortium name="EnsemblProtists"/>
        </authorList>
    </citation>
    <scope>IDENTIFICATION</scope>
</reference>